<dbReference type="InterPro" id="IPR024079">
    <property type="entry name" value="MetalloPept_cat_dom_sf"/>
</dbReference>
<keyword evidence="5" id="KW-0812">Transmembrane</keyword>
<feature type="region of interest" description="Disordered" evidence="4">
    <location>
        <begin position="823"/>
        <end position="846"/>
    </location>
</feature>
<evidence type="ECO:0000256" key="5">
    <source>
        <dbReference type="SAM" id="Phobius"/>
    </source>
</evidence>
<feature type="domain" description="Disintegrin" evidence="6">
    <location>
        <begin position="220"/>
        <end position="308"/>
    </location>
</feature>
<keyword evidence="3" id="KW-0479">Metal-binding</keyword>
<feature type="disulfide bond" evidence="2">
    <location>
        <begin position="280"/>
        <end position="300"/>
    </location>
</feature>
<feature type="region of interest" description="Disordered" evidence="4">
    <location>
        <begin position="703"/>
        <end position="723"/>
    </location>
</feature>
<evidence type="ECO:0000259" key="7">
    <source>
        <dbReference type="PROSITE" id="PS50215"/>
    </source>
</evidence>
<dbReference type="PROSITE" id="PS50215">
    <property type="entry name" value="ADAM_MEPRO"/>
    <property type="match status" value="1"/>
</dbReference>
<evidence type="ECO:0000256" key="1">
    <source>
        <dbReference type="ARBA" id="ARBA00023157"/>
    </source>
</evidence>
<feature type="binding site" evidence="3">
    <location>
        <position position="152"/>
    </location>
    <ligand>
        <name>Zn(2+)</name>
        <dbReference type="ChEBI" id="CHEBI:29105"/>
        <note>catalytic</note>
    </ligand>
</feature>
<sequence length="903" mass="98961">MDVVKESSLKVRRSTEPRYLELALIMDRSMYLKNGFSEDRAMETVLEVTNIIDMYYQSLNIRVGLIYSEFWTEDKMNVSSNPRETLQNFVNYASAHLREVEYDLAHLVSGITFDEDSSGLAIPDSVCLKRGVAVVSSQSEDNSRHLASVISHMIGHNIGLLHDTKECECEDKDLGCIMDMNMGSKSPSQFSSCSVSRLDLLNDLGLGSCLLGESQRSSFTQSCGNGFVERGEQCDCGTAENCERVDPCCDPSTCLLKANARCKSGPCCHKCLPKASNEVCREADGECDAAEYCDGVTGECPADHAIANGQPCSGGHCYNGRCPSHDAQCKQFWDSEATSAHKECYTYNNPQGNLFGHCGLDSNGLPTKCLLQDSFCGLLQCQGGTQYAIQSNLEYRTTSVGSNANEKYKCKVVIADLKDDIAAVGMVLDGSMCGEGMVCMGSRCVIADSVLGHTDCPAGANNLTCSGNGVIVIPLYPCIGLESSYVVYLFTMLCIYLQRCTTAKACSCNRGYEGILCDKKIPVSLSETDINTGLSSPEDTTPMLDVKWLIVIICVVAVVTVSAAVIAFLFCRRQVVSPNRKKSNKRKESHLNESIDLEKDRAITFGQTPSYRSDKDGTKRKRRRKRKPSSSGEDKTDSDEKPSSVRVDIPIPEELSRQPQRGILKKSTSSAFEGIEDDECHSQCSCTDTGSCSCSDHETHSVPSNIHNMTHQDSEQGIPPPREFETNAYRKKIDTSVEHMPEVDQYYKTFTPPYSKYNSPLPYQSQQGADSATDSAIDMPGDGSVSTINDIAPHHHGNLANGSGQYKHRPTALDYLELHSHSDDSRSSRIFRPPPPPYVKKSPSVGVQGQISNQPVIIEYNTPPVNRFLEMSGIACAPKISQSENDMCSRNAAELRVDDSVVV</sequence>
<dbReference type="InterPro" id="IPR006586">
    <property type="entry name" value="ADAM_Cys-rich"/>
</dbReference>
<dbReference type="SMART" id="SM00050">
    <property type="entry name" value="DISIN"/>
    <property type="match status" value="1"/>
</dbReference>
<keyword evidence="3" id="KW-0862">Zinc</keyword>
<feature type="transmembrane region" description="Helical" evidence="5">
    <location>
        <begin position="548"/>
        <end position="571"/>
    </location>
</feature>
<accession>A0A7J7ITF7</accession>
<dbReference type="Gene3D" id="3.40.390.10">
    <property type="entry name" value="Collagenase (Catalytic Domain)"/>
    <property type="match status" value="1"/>
</dbReference>
<dbReference type="Pfam" id="PF08516">
    <property type="entry name" value="ADAM_CR"/>
    <property type="match status" value="1"/>
</dbReference>
<proteinExistence type="predicted"/>
<comment type="caution">
    <text evidence="3">Lacks conserved residue(s) required for the propagation of feature annotation.</text>
</comment>
<dbReference type="InterPro" id="IPR001590">
    <property type="entry name" value="Peptidase_M12B"/>
</dbReference>
<keyword evidence="5" id="KW-0472">Membrane</keyword>
<keyword evidence="1 2" id="KW-1015">Disulfide bond</keyword>
<keyword evidence="9" id="KW-1185">Reference proteome</keyword>
<feature type="binding site" evidence="3">
    <location>
        <position position="156"/>
    </location>
    <ligand>
        <name>Zn(2+)</name>
        <dbReference type="ChEBI" id="CHEBI:29105"/>
        <note>catalytic</note>
    </ligand>
</feature>
<dbReference type="InterPro" id="IPR034027">
    <property type="entry name" value="Reprolysin_adamalysin"/>
</dbReference>
<dbReference type="GO" id="GO:0004222">
    <property type="term" value="F:metalloendopeptidase activity"/>
    <property type="evidence" value="ECO:0007669"/>
    <property type="project" value="InterPro"/>
</dbReference>
<dbReference type="PROSITE" id="PS50214">
    <property type="entry name" value="DISINTEGRIN_2"/>
    <property type="match status" value="1"/>
</dbReference>
<evidence type="ECO:0000259" key="6">
    <source>
        <dbReference type="PROSITE" id="PS50214"/>
    </source>
</evidence>
<evidence type="ECO:0000256" key="4">
    <source>
        <dbReference type="SAM" id="MobiDB-lite"/>
    </source>
</evidence>
<feature type="compositionally biased region" description="Basic residues" evidence="4">
    <location>
        <begin position="618"/>
        <end position="628"/>
    </location>
</feature>
<dbReference type="CDD" id="cd04269">
    <property type="entry name" value="ZnMc_adamalysin_II_like"/>
    <property type="match status" value="1"/>
</dbReference>
<keyword evidence="5" id="KW-1133">Transmembrane helix</keyword>
<dbReference type="AlphaFoldDB" id="A0A7J7ITF7"/>
<dbReference type="InterPro" id="IPR036436">
    <property type="entry name" value="Disintegrin_dom_sf"/>
</dbReference>
<organism evidence="8 9">
    <name type="scientific">Bugula neritina</name>
    <name type="common">Brown bryozoan</name>
    <name type="synonym">Sertularia neritina</name>
    <dbReference type="NCBI Taxonomy" id="10212"/>
    <lineage>
        <taxon>Eukaryota</taxon>
        <taxon>Metazoa</taxon>
        <taxon>Spiralia</taxon>
        <taxon>Lophotrochozoa</taxon>
        <taxon>Bryozoa</taxon>
        <taxon>Gymnolaemata</taxon>
        <taxon>Cheilostomatida</taxon>
        <taxon>Flustrina</taxon>
        <taxon>Buguloidea</taxon>
        <taxon>Bugulidae</taxon>
        <taxon>Bugula</taxon>
    </lineage>
</organism>
<dbReference type="Gene3D" id="4.10.70.10">
    <property type="entry name" value="Disintegrin domain"/>
    <property type="match status" value="1"/>
</dbReference>
<dbReference type="EMBL" id="VXIV02003431">
    <property type="protein sequence ID" value="KAF6017095.1"/>
    <property type="molecule type" value="Genomic_DNA"/>
</dbReference>
<dbReference type="Pfam" id="PF01421">
    <property type="entry name" value="Reprolysin"/>
    <property type="match status" value="1"/>
</dbReference>
<dbReference type="SUPFAM" id="SSF55486">
    <property type="entry name" value="Metalloproteases ('zincins'), catalytic domain"/>
    <property type="match status" value="1"/>
</dbReference>
<feature type="region of interest" description="Disordered" evidence="4">
    <location>
        <begin position="606"/>
        <end position="670"/>
    </location>
</feature>
<reference evidence="8" key="1">
    <citation type="submission" date="2020-06" db="EMBL/GenBank/DDBJ databases">
        <title>Draft genome of Bugula neritina, a colonial animal packing powerful symbionts and potential medicines.</title>
        <authorList>
            <person name="Rayko M."/>
        </authorList>
    </citation>
    <scope>NUCLEOTIDE SEQUENCE [LARGE SCALE GENOMIC DNA]</scope>
    <source>
        <strain evidence="8">Kwan_BN1</strain>
    </source>
</reference>
<dbReference type="FunFam" id="3.40.390.10:FF:000002">
    <property type="entry name" value="Disintegrin and metalloproteinase domain-containing protein 22"/>
    <property type="match status" value="1"/>
</dbReference>
<dbReference type="GO" id="GO:0046872">
    <property type="term" value="F:metal ion binding"/>
    <property type="evidence" value="ECO:0007669"/>
    <property type="project" value="UniProtKB-KW"/>
</dbReference>
<evidence type="ECO:0000256" key="2">
    <source>
        <dbReference type="PROSITE-ProRule" id="PRU00068"/>
    </source>
</evidence>
<dbReference type="SUPFAM" id="SSF57552">
    <property type="entry name" value="Blood coagulation inhibitor (disintegrin)"/>
    <property type="match status" value="1"/>
</dbReference>
<evidence type="ECO:0000256" key="3">
    <source>
        <dbReference type="PROSITE-ProRule" id="PRU00276"/>
    </source>
</evidence>
<dbReference type="OrthoDB" id="5951731at2759"/>
<dbReference type="PANTHER" id="PTHR11905:SF248">
    <property type="entry name" value="DISINTEGRIN AND METALLOPROTEINASE DOMAIN-CONTAINING PROTEIN UNC-71"/>
    <property type="match status" value="1"/>
</dbReference>
<dbReference type="SMART" id="SM00608">
    <property type="entry name" value="ACR"/>
    <property type="match status" value="1"/>
</dbReference>
<feature type="domain" description="Peptidase M12B" evidence="7">
    <location>
        <begin position="18"/>
        <end position="214"/>
    </location>
</feature>
<feature type="compositionally biased region" description="Basic and acidic residues" evidence="4">
    <location>
        <begin position="632"/>
        <end position="643"/>
    </location>
</feature>
<dbReference type="Proteomes" id="UP000593567">
    <property type="component" value="Unassembled WGS sequence"/>
</dbReference>
<dbReference type="Pfam" id="PF00200">
    <property type="entry name" value="Disintegrin"/>
    <property type="match status" value="1"/>
</dbReference>
<comment type="caution">
    <text evidence="8">The sequence shown here is derived from an EMBL/GenBank/DDBJ whole genome shotgun (WGS) entry which is preliminary data.</text>
</comment>
<dbReference type="GO" id="GO:0006509">
    <property type="term" value="P:membrane protein ectodomain proteolysis"/>
    <property type="evidence" value="ECO:0007669"/>
    <property type="project" value="TreeGrafter"/>
</dbReference>
<gene>
    <name evidence="8" type="ORF">EB796_024584</name>
</gene>
<name>A0A7J7ITF7_BUGNE</name>
<protein>
    <submittedName>
        <fullName evidence="8">Uncharacterized protein</fullName>
    </submittedName>
</protein>
<dbReference type="InterPro" id="IPR001762">
    <property type="entry name" value="Disintegrin_dom"/>
</dbReference>
<evidence type="ECO:0000313" key="9">
    <source>
        <dbReference type="Proteomes" id="UP000593567"/>
    </source>
</evidence>
<dbReference type="FunFam" id="4.10.70.10:FF:000001">
    <property type="entry name" value="Disintegrin and metalloproteinase domain-containing protein 22"/>
    <property type="match status" value="1"/>
</dbReference>
<feature type="binding site" evidence="3">
    <location>
        <position position="162"/>
    </location>
    <ligand>
        <name>Zn(2+)</name>
        <dbReference type="ChEBI" id="CHEBI:29105"/>
        <note>catalytic</note>
    </ligand>
</feature>
<dbReference type="PANTHER" id="PTHR11905">
    <property type="entry name" value="ADAM A DISINTEGRIN AND METALLOPROTEASE DOMAIN"/>
    <property type="match status" value="1"/>
</dbReference>
<evidence type="ECO:0000313" key="8">
    <source>
        <dbReference type="EMBL" id="KAF6017095.1"/>
    </source>
</evidence>